<sequence>MLGKIILIVAAFAAASSAGSKYVANRDCKALYANLYDFKSKEHMEKQPGFQFTAKFRVVCETVGTYGNQKAKRFKLDVTSASVDGPGRANKKPNLAAMLSKSIYFVQTEDGTIPSTFYMEVEDAELINIVGGVRVGALVNKTRLFSQRRLQRLESLC</sequence>
<keyword evidence="1" id="KW-0732">Signal</keyword>
<dbReference type="Proteomes" id="UP001174909">
    <property type="component" value="Unassembled WGS sequence"/>
</dbReference>
<evidence type="ECO:0000256" key="1">
    <source>
        <dbReference type="SAM" id="SignalP"/>
    </source>
</evidence>
<comment type="caution">
    <text evidence="2">The sequence shown here is derived from an EMBL/GenBank/DDBJ whole genome shotgun (WGS) entry which is preliminary data.</text>
</comment>
<gene>
    <name evidence="2" type="ORF">GBAR_LOCUS12469</name>
</gene>
<name>A0AA35S2X6_GEOBA</name>
<organism evidence="2 3">
    <name type="scientific">Geodia barretti</name>
    <name type="common">Barrett's horny sponge</name>
    <dbReference type="NCBI Taxonomy" id="519541"/>
    <lineage>
        <taxon>Eukaryota</taxon>
        <taxon>Metazoa</taxon>
        <taxon>Porifera</taxon>
        <taxon>Demospongiae</taxon>
        <taxon>Heteroscleromorpha</taxon>
        <taxon>Tetractinellida</taxon>
        <taxon>Astrophorina</taxon>
        <taxon>Geodiidae</taxon>
        <taxon>Geodia</taxon>
    </lineage>
</organism>
<reference evidence="2" key="1">
    <citation type="submission" date="2023-03" db="EMBL/GenBank/DDBJ databases">
        <authorList>
            <person name="Steffen K."/>
            <person name="Cardenas P."/>
        </authorList>
    </citation>
    <scope>NUCLEOTIDE SEQUENCE</scope>
</reference>
<proteinExistence type="predicted"/>
<feature type="signal peptide" evidence="1">
    <location>
        <begin position="1"/>
        <end position="18"/>
    </location>
</feature>
<protein>
    <submittedName>
        <fullName evidence="2">Uncharacterized protein</fullName>
    </submittedName>
</protein>
<keyword evidence="3" id="KW-1185">Reference proteome</keyword>
<dbReference type="AlphaFoldDB" id="A0AA35S2X6"/>
<evidence type="ECO:0000313" key="2">
    <source>
        <dbReference type="EMBL" id="CAI8020931.1"/>
    </source>
</evidence>
<feature type="chain" id="PRO_5041413201" evidence="1">
    <location>
        <begin position="19"/>
        <end position="157"/>
    </location>
</feature>
<evidence type="ECO:0000313" key="3">
    <source>
        <dbReference type="Proteomes" id="UP001174909"/>
    </source>
</evidence>
<accession>A0AA35S2X6</accession>
<dbReference type="EMBL" id="CASHTH010001855">
    <property type="protein sequence ID" value="CAI8020931.1"/>
    <property type="molecule type" value="Genomic_DNA"/>
</dbReference>